<dbReference type="PANTHER" id="PTHR45947">
    <property type="entry name" value="SULFOQUINOVOSYL TRANSFERASE SQD2"/>
    <property type="match status" value="1"/>
</dbReference>
<dbReference type="PANTHER" id="PTHR45947:SF13">
    <property type="entry name" value="TRANSFERASE"/>
    <property type="match status" value="1"/>
</dbReference>
<feature type="domain" description="Glycosyltransferase subfamily 4-like N-terminal" evidence="2">
    <location>
        <begin position="63"/>
        <end position="182"/>
    </location>
</feature>
<evidence type="ECO:0000313" key="3">
    <source>
        <dbReference type="EMBL" id="QND72463.1"/>
    </source>
</evidence>
<dbReference type="Pfam" id="PF13439">
    <property type="entry name" value="Glyco_transf_4"/>
    <property type="match status" value="1"/>
</dbReference>
<dbReference type="RefSeq" id="WP_184519112.1">
    <property type="nucleotide sequence ID" value="NZ_CP050292.1"/>
</dbReference>
<dbReference type="InterPro" id="IPR001296">
    <property type="entry name" value="Glyco_trans_1"/>
</dbReference>
<evidence type="ECO:0000259" key="2">
    <source>
        <dbReference type="Pfam" id="PF13439"/>
    </source>
</evidence>
<gene>
    <name evidence="3" type="ORF">HB776_15395</name>
</gene>
<dbReference type="Pfam" id="PF00534">
    <property type="entry name" value="Glycos_transf_1"/>
    <property type="match status" value="1"/>
</dbReference>
<dbReference type="CDD" id="cd03801">
    <property type="entry name" value="GT4_PimA-like"/>
    <property type="match status" value="1"/>
</dbReference>
<dbReference type="InterPro" id="IPR050194">
    <property type="entry name" value="Glycosyltransferase_grp1"/>
</dbReference>
<dbReference type="KEGG" id="trb:HB776_15395"/>
<name>A0A7G6U0D1_9BRAD</name>
<dbReference type="SUPFAM" id="SSF53756">
    <property type="entry name" value="UDP-Glycosyltransferase/glycogen phosphorylase"/>
    <property type="match status" value="1"/>
</dbReference>
<accession>A0A7G6U0D1</accession>
<proteinExistence type="predicted"/>
<dbReference type="AlphaFoldDB" id="A0A7G6U0D1"/>
<protein>
    <submittedName>
        <fullName evidence="3">Glycosyltransferase family 4 protein</fullName>
    </submittedName>
</protein>
<sequence>MSSSRRLKVLSIAHSAVSRDAGRLRYYPLVGRDDVDMHLVVPATWYQFGRTIIADPSDDPGMTVHVMPIRLPRAGPMSWYLHFYPGLRRLIREVDPDVIHLWEEPWSIVAMQARILKGRAAMVLEVDQNILKRLPPPFEFIRKDVLRNTDHILSRSREATAVVRARGYTGPASPIGYGVDLATFNQTGARQAPIAPGQGLRIGYVGRLVEEKGLDDALDAMKRATADVTLAIMGEGPHEPALKLRVAELGLTGRVTFRGWGKPADVASFLSGLDAMILLTRTTSAVREQFGRVIVEAQACGVPVIGSTGGAIPDVVGKGGWIIPERDPDALATLLDRLAADPQQLLDRGAAARDNVLTRFTYEVVANALVSACQQAADAKRGADRPRP</sequence>
<reference evidence="4" key="1">
    <citation type="journal article" date="2020" name="Mol. Plant Microbe">
        <title>Rhizobial microsymbionts of the narrowly endemic Oxytropis species growing in Kamchatka are characterized by significant genetic diversity and possess a set of genes that are associated with T3SS and T6SS secretion systems and can affect the development of symbiosis.</title>
        <authorList>
            <person name="Safronova V."/>
            <person name="Guro P."/>
            <person name="Sazanova A."/>
            <person name="Kuznetsova I."/>
            <person name="Belimov A."/>
            <person name="Yakubov V."/>
            <person name="Chirak E."/>
            <person name="Afonin A."/>
            <person name="Gogolev Y."/>
            <person name="Andronov E."/>
            <person name="Tikhonovich I."/>
        </authorList>
    </citation>
    <scope>NUCLEOTIDE SEQUENCE [LARGE SCALE GENOMIC DNA]</scope>
    <source>
        <strain evidence="4">581</strain>
    </source>
</reference>
<dbReference type="Gene3D" id="3.40.50.2000">
    <property type="entry name" value="Glycogen Phosphorylase B"/>
    <property type="match status" value="2"/>
</dbReference>
<evidence type="ECO:0000259" key="1">
    <source>
        <dbReference type="Pfam" id="PF00534"/>
    </source>
</evidence>
<organism evidence="3 4">
    <name type="scientific">Tardiphaga robiniae</name>
    <dbReference type="NCBI Taxonomy" id="943830"/>
    <lineage>
        <taxon>Bacteria</taxon>
        <taxon>Pseudomonadati</taxon>
        <taxon>Pseudomonadota</taxon>
        <taxon>Alphaproteobacteria</taxon>
        <taxon>Hyphomicrobiales</taxon>
        <taxon>Nitrobacteraceae</taxon>
        <taxon>Tardiphaga</taxon>
    </lineage>
</organism>
<dbReference type="InterPro" id="IPR028098">
    <property type="entry name" value="Glyco_trans_4-like_N"/>
</dbReference>
<keyword evidence="3" id="KW-0808">Transferase</keyword>
<feature type="domain" description="Glycosyl transferase family 1" evidence="1">
    <location>
        <begin position="195"/>
        <end position="353"/>
    </location>
</feature>
<dbReference type="EMBL" id="CP050292">
    <property type="protein sequence ID" value="QND72463.1"/>
    <property type="molecule type" value="Genomic_DNA"/>
</dbReference>
<dbReference type="Proteomes" id="UP000515291">
    <property type="component" value="Chromosome"/>
</dbReference>
<dbReference type="GO" id="GO:0016757">
    <property type="term" value="F:glycosyltransferase activity"/>
    <property type="evidence" value="ECO:0007669"/>
    <property type="project" value="InterPro"/>
</dbReference>
<evidence type="ECO:0000313" key="4">
    <source>
        <dbReference type="Proteomes" id="UP000515291"/>
    </source>
</evidence>